<sequence length="516" mass="54144">MHPSDLIPSSSRPGAPTSEDLLRAGEASLVAGRVDEALRLFATAVRVDGHSSQALTAFGGALAQSGDLARARLVLERSLAADPLQREAWLAMATLELDQSRPSAALGAIDRALALGPMTAELLGILARARLASGDVDGARRAVDHGLGLAPADATLHNVAAAIDRASGNGERAALRLARAASMDPMGQSRAWYELARAGEPLDEAELRAELSAASAAGNRVRLANLHHALAEVLRGRGLPEALVQAAAGNALTATGDAATSISAQVDQTIATFDATYFAQARGAGLRGSAPIVVVGTPSAALDHVAGLLGNHPSTARTEAGHLATLAAQVEPTVGLPFPLGCERLERGHWAGMAHRYVELVGSAARGQRTLDVSAGNGLYLGLVASCLPDARVIHVRRDRRDAALEDLLMHRGVVDLSWSGSLAEIVEHEGDAARLMEHWRKVLSLPLLEVDAADLVREPSIQQRRLCEFAGLALPERTSPAPAAERLRVGAWRAYEAELRAQLPEHWFASAIGVS</sequence>
<name>A0A518BG12_9BACT</name>
<accession>A0A518BG12</accession>
<dbReference type="AlphaFoldDB" id="A0A518BG12"/>
<dbReference type="Proteomes" id="UP000316921">
    <property type="component" value="Chromosome"/>
</dbReference>
<proteinExistence type="predicted"/>
<evidence type="ECO:0000313" key="2">
    <source>
        <dbReference type="Proteomes" id="UP000316921"/>
    </source>
</evidence>
<reference evidence="1 2" key="1">
    <citation type="submission" date="2019-02" db="EMBL/GenBank/DDBJ databases">
        <title>Deep-cultivation of Planctomycetes and their phenomic and genomic characterization uncovers novel biology.</title>
        <authorList>
            <person name="Wiegand S."/>
            <person name="Jogler M."/>
            <person name="Boedeker C."/>
            <person name="Pinto D."/>
            <person name="Vollmers J."/>
            <person name="Rivas-Marin E."/>
            <person name="Kohn T."/>
            <person name="Peeters S.H."/>
            <person name="Heuer A."/>
            <person name="Rast P."/>
            <person name="Oberbeckmann S."/>
            <person name="Bunk B."/>
            <person name="Jeske O."/>
            <person name="Meyerdierks A."/>
            <person name="Storesund J.E."/>
            <person name="Kallscheuer N."/>
            <person name="Luecker S."/>
            <person name="Lage O.M."/>
            <person name="Pohl T."/>
            <person name="Merkel B.J."/>
            <person name="Hornburger P."/>
            <person name="Mueller R.-W."/>
            <person name="Bruemmer F."/>
            <person name="Labrenz M."/>
            <person name="Spormann A.M."/>
            <person name="Op den Camp H."/>
            <person name="Overmann J."/>
            <person name="Amann R."/>
            <person name="Jetten M.S.M."/>
            <person name="Mascher T."/>
            <person name="Medema M.H."/>
            <person name="Devos D.P."/>
            <person name="Kaster A.-K."/>
            <person name="Ovreas L."/>
            <person name="Rohde M."/>
            <person name="Galperin M.Y."/>
            <person name="Jogler C."/>
        </authorList>
    </citation>
    <scope>NUCLEOTIDE SEQUENCE [LARGE SCALE GENOMIC DNA]</scope>
    <source>
        <strain evidence="1 2">Pla133</strain>
    </source>
</reference>
<evidence type="ECO:0000313" key="1">
    <source>
        <dbReference type="EMBL" id="QDU65921.1"/>
    </source>
</evidence>
<dbReference type="EMBL" id="CP036287">
    <property type="protein sequence ID" value="QDU65921.1"/>
    <property type="molecule type" value="Genomic_DNA"/>
</dbReference>
<keyword evidence="2" id="KW-1185">Reference proteome</keyword>
<dbReference type="SMART" id="SM00028">
    <property type="entry name" value="TPR"/>
    <property type="match status" value="4"/>
</dbReference>
<gene>
    <name evidence="1" type="ORF">Pla133_09870</name>
</gene>
<dbReference type="KEGG" id="pbap:Pla133_09870"/>
<protein>
    <submittedName>
        <fullName evidence="1">Uncharacterized protein</fullName>
    </submittedName>
</protein>
<organism evidence="1 2">
    <name type="scientific">Engelhardtia mirabilis</name>
    <dbReference type="NCBI Taxonomy" id="2528011"/>
    <lineage>
        <taxon>Bacteria</taxon>
        <taxon>Pseudomonadati</taxon>
        <taxon>Planctomycetota</taxon>
        <taxon>Planctomycetia</taxon>
        <taxon>Planctomycetia incertae sedis</taxon>
        <taxon>Engelhardtia</taxon>
    </lineage>
</organism>
<dbReference type="Pfam" id="PF13469">
    <property type="entry name" value="Sulfotransfer_3"/>
    <property type="match status" value="1"/>
</dbReference>
<dbReference type="InterPro" id="IPR019734">
    <property type="entry name" value="TPR_rpt"/>
</dbReference>
<dbReference type="Pfam" id="PF14559">
    <property type="entry name" value="TPR_19"/>
    <property type="match status" value="1"/>
</dbReference>
<dbReference type="RefSeq" id="WP_145062997.1">
    <property type="nucleotide sequence ID" value="NZ_CP036287.1"/>
</dbReference>
<dbReference type="Gene3D" id="3.40.50.300">
    <property type="entry name" value="P-loop containing nucleotide triphosphate hydrolases"/>
    <property type="match status" value="1"/>
</dbReference>
<dbReference type="SUPFAM" id="SSF48452">
    <property type="entry name" value="TPR-like"/>
    <property type="match status" value="1"/>
</dbReference>
<dbReference type="InterPro" id="IPR027417">
    <property type="entry name" value="P-loop_NTPase"/>
</dbReference>
<dbReference type="Gene3D" id="1.25.40.10">
    <property type="entry name" value="Tetratricopeptide repeat domain"/>
    <property type="match status" value="1"/>
</dbReference>
<dbReference type="InterPro" id="IPR011990">
    <property type="entry name" value="TPR-like_helical_dom_sf"/>
</dbReference>
<dbReference type="SUPFAM" id="SSF52540">
    <property type="entry name" value="P-loop containing nucleoside triphosphate hydrolases"/>
    <property type="match status" value="1"/>
</dbReference>